<evidence type="ECO:0000256" key="9">
    <source>
        <dbReference type="ARBA" id="ARBA00022840"/>
    </source>
</evidence>
<feature type="modified residue" description="4-aspartylphosphate" evidence="14">
    <location>
        <position position="719"/>
    </location>
</feature>
<dbReference type="Gene3D" id="3.30.565.10">
    <property type="entry name" value="Histidine kinase-like ATPase, C-terminal domain"/>
    <property type="match status" value="1"/>
</dbReference>
<dbReference type="SUPFAM" id="SSF55874">
    <property type="entry name" value="ATPase domain of HSP90 chaperone/DNA topoisomerase II/histidine kinase"/>
    <property type="match status" value="1"/>
</dbReference>
<dbReference type="SMART" id="SM00448">
    <property type="entry name" value="REC"/>
    <property type="match status" value="1"/>
</dbReference>
<dbReference type="PROSITE" id="PS50112">
    <property type="entry name" value="PAS"/>
    <property type="match status" value="2"/>
</dbReference>
<evidence type="ECO:0000256" key="2">
    <source>
        <dbReference type="ARBA" id="ARBA00004370"/>
    </source>
</evidence>
<dbReference type="AlphaFoldDB" id="U7QQ83"/>
<dbReference type="PROSITE" id="PS50110">
    <property type="entry name" value="RESPONSE_REGULATORY"/>
    <property type="match status" value="1"/>
</dbReference>
<comment type="subcellular location">
    <subcellularLocation>
        <location evidence="2">Membrane</location>
    </subcellularLocation>
</comment>
<dbReference type="FunFam" id="1.10.287.130:FF:000038">
    <property type="entry name" value="Sensory transduction histidine kinase"/>
    <property type="match status" value="1"/>
</dbReference>
<name>U7QQ83_9CYAN</name>
<keyword evidence="9" id="KW-0067">ATP-binding</keyword>
<dbReference type="GO" id="GO:0005524">
    <property type="term" value="F:ATP binding"/>
    <property type="evidence" value="ECO:0007669"/>
    <property type="project" value="UniProtKB-KW"/>
</dbReference>
<dbReference type="Pfam" id="PF08448">
    <property type="entry name" value="PAS_4"/>
    <property type="match status" value="1"/>
</dbReference>
<proteinExistence type="inferred from homology"/>
<feature type="domain" description="PAS" evidence="18">
    <location>
        <begin position="287"/>
        <end position="322"/>
    </location>
</feature>
<dbReference type="CDD" id="cd00130">
    <property type="entry name" value="PAS"/>
    <property type="match status" value="3"/>
</dbReference>
<dbReference type="PRINTS" id="PR00344">
    <property type="entry name" value="BCTRLSENSOR"/>
</dbReference>
<evidence type="ECO:0000256" key="7">
    <source>
        <dbReference type="ARBA" id="ARBA00022741"/>
    </source>
</evidence>
<organism evidence="20 21">
    <name type="scientific">Lyngbya aestuarii BL J</name>
    <dbReference type="NCBI Taxonomy" id="1348334"/>
    <lineage>
        <taxon>Bacteria</taxon>
        <taxon>Bacillati</taxon>
        <taxon>Cyanobacteriota</taxon>
        <taxon>Cyanophyceae</taxon>
        <taxon>Oscillatoriophycideae</taxon>
        <taxon>Oscillatoriales</taxon>
        <taxon>Microcoleaceae</taxon>
        <taxon>Lyngbya</taxon>
    </lineage>
</organism>
<dbReference type="SUPFAM" id="SSF47384">
    <property type="entry name" value="Homodimeric domain of signal transducing histidine kinase"/>
    <property type="match status" value="1"/>
</dbReference>
<feature type="coiled-coil region" evidence="15">
    <location>
        <begin position="392"/>
        <end position="419"/>
    </location>
</feature>
<feature type="coiled-coil region" evidence="15">
    <location>
        <begin position="1"/>
        <end position="28"/>
    </location>
</feature>
<dbReference type="EC" id="2.7.13.3" evidence="4"/>
<evidence type="ECO:0000256" key="14">
    <source>
        <dbReference type="PROSITE-ProRule" id="PRU00169"/>
    </source>
</evidence>
<keyword evidence="7" id="KW-0547">Nucleotide-binding</keyword>
<dbReference type="InterPro" id="IPR001610">
    <property type="entry name" value="PAC"/>
</dbReference>
<dbReference type="InterPro" id="IPR000014">
    <property type="entry name" value="PAS"/>
</dbReference>
<dbReference type="Pfam" id="PF02518">
    <property type="entry name" value="HATPase_c"/>
    <property type="match status" value="1"/>
</dbReference>
<feature type="domain" description="PAC" evidence="19">
    <location>
        <begin position="99"/>
        <end position="151"/>
    </location>
</feature>
<reference evidence="20 21" key="1">
    <citation type="journal article" date="2013" name="Front. Microbiol.">
        <title>Comparative genomic analyses of the cyanobacterium, Lyngbya aestuarii BL J, a powerful hydrogen producer.</title>
        <authorList>
            <person name="Kothari A."/>
            <person name="Vaughn M."/>
            <person name="Garcia-Pichel F."/>
        </authorList>
    </citation>
    <scope>NUCLEOTIDE SEQUENCE [LARGE SCALE GENOMIC DNA]</scope>
    <source>
        <strain evidence="20 21">BL J</strain>
    </source>
</reference>
<evidence type="ECO:0000259" key="19">
    <source>
        <dbReference type="PROSITE" id="PS50113"/>
    </source>
</evidence>
<dbReference type="CDD" id="cd16922">
    <property type="entry name" value="HATPase_EvgS-ArcB-TorS-like"/>
    <property type="match status" value="1"/>
</dbReference>
<dbReference type="RefSeq" id="WP_023064507.1">
    <property type="nucleotide sequence ID" value="NZ_AUZM01000004.1"/>
</dbReference>
<dbReference type="PANTHER" id="PTHR43047:SF72">
    <property type="entry name" value="OSMOSENSING HISTIDINE PROTEIN KINASE SLN1"/>
    <property type="match status" value="1"/>
</dbReference>
<dbReference type="PROSITE" id="PS50109">
    <property type="entry name" value="HIS_KIN"/>
    <property type="match status" value="1"/>
</dbReference>
<evidence type="ECO:0000256" key="4">
    <source>
        <dbReference type="ARBA" id="ARBA00012438"/>
    </source>
</evidence>
<dbReference type="NCBIfam" id="TIGR00229">
    <property type="entry name" value="sensory_box"/>
    <property type="match status" value="3"/>
</dbReference>
<dbReference type="Pfam" id="PF13426">
    <property type="entry name" value="PAS_9"/>
    <property type="match status" value="1"/>
</dbReference>
<comment type="similarity">
    <text evidence="3">In the N-terminal section; belongs to the phytochrome family.</text>
</comment>
<keyword evidence="15" id="KW-0175">Coiled coil</keyword>
<evidence type="ECO:0000256" key="11">
    <source>
        <dbReference type="ARBA" id="ARBA00023136"/>
    </source>
</evidence>
<evidence type="ECO:0000259" key="16">
    <source>
        <dbReference type="PROSITE" id="PS50109"/>
    </source>
</evidence>
<dbReference type="SUPFAM" id="SSF52172">
    <property type="entry name" value="CheY-like"/>
    <property type="match status" value="1"/>
</dbReference>
<dbReference type="InterPro" id="IPR003594">
    <property type="entry name" value="HATPase_dom"/>
</dbReference>
<comment type="catalytic activity">
    <reaction evidence="1">
        <text>ATP + protein L-histidine = ADP + protein N-phospho-L-histidine.</text>
        <dbReference type="EC" id="2.7.13.3"/>
    </reaction>
</comment>
<dbReference type="PATRIC" id="fig|1348334.3.peg.650"/>
<dbReference type="FunFam" id="3.30.565.10:FF:000010">
    <property type="entry name" value="Sensor histidine kinase RcsC"/>
    <property type="match status" value="1"/>
</dbReference>
<evidence type="ECO:0000256" key="6">
    <source>
        <dbReference type="ARBA" id="ARBA00022679"/>
    </source>
</evidence>
<keyword evidence="11" id="KW-0472">Membrane</keyword>
<sequence>MNSENLTIQTLTEKLKQTETALLESENRFRDLFHLAPIGMAEVSLDGQFLEVNSSFCEFIGYSKKELMQRGFNQITHPHDRDVSMDYFSRLIQGEFKQYNLEKRYRHKEGHWVYGILHCYLRLDPVGNPFSVITQVQDITEYKKIEEDLKQQKEYLRLVLDNIPQQVFWKDTNLVFKGCNKKWAEYAQLESAESVIGKTDYDLFKNWEVAEFYRRQDRRVMASKKPELNVIAPKQKLTTDGRQIWLDISRVPMLDTDGYVIGIIGVLEDITEQKEIDEKLRLTQFSIDKSRDYVLFTDINARFFYTNEAATKTLGYSRDEFLQMQVKDIDPNASENQWSISWENLRQQGSFTFESIHKMKSGEHISVEITLSYLEYNNKEYGCAVVRDISERKQTEIVLQQAKEAAETANRSKSEFLARMSHELRTPLNAILGFTQLMNRDLKRKQSVLLQDHQEHLEIIGRSGEHLLNLINDVLEMSKIEAGQISLNSIHFDLLKLLHSLRDMLELKAQSKGLELLFEIDSDVPQHIQTDESKLRQVLINLLGNAIKFTDTGCIILRAKTVKNSKANRLIFEVEDTGSGISPEELQYVFQPFIQTETGRKSQQGTGLGLSISQKFIKLMGGKITVSSQLGQGTCFRFNINFKPAHTSQISSKPASKQVIGLAENKPNYRILVVDDNWTNRQLVVKLLKPLGFEVQEADNGQEAISIWEKWQPHLIFMDMRMPVMDGYEATQYIKQHLQGQATVIIALTASVFQQDRTVILSAGCDDFVRKPFRVEVLFEKISKHLGVKFLYEETPDVDECGNTQLPQKIEITDPSQLTSEVLAAMPEAWIQALHQAATKLNSKLITEVIAQIPETHASLAKILTQLVNDFRYDVIIELTSKIQK</sequence>
<dbReference type="Proteomes" id="UP000017127">
    <property type="component" value="Unassembled WGS sequence"/>
</dbReference>
<evidence type="ECO:0000313" key="20">
    <source>
        <dbReference type="EMBL" id="ERT09280.1"/>
    </source>
</evidence>
<dbReference type="Pfam" id="PF00512">
    <property type="entry name" value="HisKA"/>
    <property type="match status" value="1"/>
</dbReference>
<dbReference type="InterPro" id="IPR036890">
    <property type="entry name" value="HATPase_C_sf"/>
</dbReference>
<dbReference type="Gene3D" id="3.40.50.2300">
    <property type="match status" value="1"/>
</dbReference>
<dbReference type="SMART" id="SM00387">
    <property type="entry name" value="HATPase_c"/>
    <property type="match status" value="1"/>
</dbReference>
<evidence type="ECO:0000256" key="13">
    <source>
        <dbReference type="ARBA" id="ARBA00074306"/>
    </source>
</evidence>
<dbReference type="PROSITE" id="PS50113">
    <property type="entry name" value="PAC"/>
    <property type="match status" value="2"/>
</dbReference>
<evidence type="ECO:0000256" key="1">
    <source>
        <dbReference type="ARBA" id="ARBA00000085"/>
    </source>
</evidence>
<evidence type="ECO:0000256" key="15">
    <source>
        <dbReference type="SAM" id="Coils"/>
    </source>
</evidence>
<feature type="domain" description="PAS" evidence="18">
    <location>
        <begin position="25"/>
        <end position="95"/>
    </location>
</feature>
<dbReference type="Gene3D" id="3.30.450.20">
    <property type="entry name" value="PAS domain"/>
    <property type="match status" value="3"/>
</dbReference>
<evidence type="ECO:0000313" key="21">
    <source>
        <dbReference type="Proteomes" id="UP000017127"/>
    </source>
</evidence>
<evidence type="ECO:0000256" key="10">
    <source>
        <dbReference type="ARBA" id="ARBA00023012"/>
    </source>
</evidence>
<dbReference type="InterPro" id="IPR003661">
    <property type="entry name" value="HisK_dim/P_dom"/>
</dbReference>
<dbReference type="GO" id="GO:0000155">
    <property type="term" value="F:phosphorelay sensor kinase activity"/>
    <property type="evidence" value="ECO:0007669"/>
    <property type="project" value="InterPro"/>
</dbReference>
<keyword evidence="12" id="KW-0131">Cell cycle</keyword>
<evidence type="ECO:0000259" key="17">
    <source>
        <dbReference type="PROSITE" id="PS50110"/>
    </source>
</evidence>
<dbReference type="Gene3D" id="1.10.287.130">
    <property type="match status" value="1"/>
</dbReference>
<dbReference type="PANTHER" id="PTHR43047">
    <property type="entry name" value="TWO-COMPONENT HISTIDINE PROTEIN KINASE"/>
    <property type="match status" value="1"/>
</dbReference>
<dbReference type="InterPro" id="IPR001789">
    <property type="entry name" value="Sig_transdc_resp-reg_receiver"/>
</dbReference>
<dbReference type="SMART" id="SM00091">
    <property type="entry name" value="PAS"/>
    <property type="match status" value="3"/>
</dbReference>
<dbReference type="InterPro" id="IPR036097">
    <property type="entry name" value="HisK_dim/P_sf"/>
</dbReference>
<dbReference type="GO" id="GO:0005886">
    <property type="term" value="C:plasma membrane"/>
    <property type="evidence" value="ECO:0007669"/>
    <property type="project" value="TreeGrafter"/>
</dbReference>
<feature type="domain" description="Histidine kinase" evidence="16">
    <location>
        <begin position="419"/>
        <end position="644"/>
    </location>
</feature>
<keyword evidence="5 14" id="KW-0597">Phosphoprotein</keyword>
<keyword evidence="10" id="KW-0902">Two-component regulatory system</keyword>
<dbReference type="SMART" id="SM00388">
    <property type="entry name" value="HisKA"/>
    <property type="match status" value="1"/>
</dbReference>
<dbReference type="InterPro" id="IPR011006">
    <property type="entry name" value="CheY-like_superfamily"/>
</dbReference>
<comment type="caution">
    <text evidence="20">The sequence shown here is derived from an EMBL/GenBank/DDBJ whole genome shotgun (WGS) entry which is preliminary data.</text>
</comment>
<evidence type="ECO:0000256" key="3">
    <source>
        <dbReference type="ARBA" id="ARBA00006402"/>
    </source>
</evidence>
<keyword evidence="6" id="KW-0808">Transferase</keyword>
<evidence type="ECO:0000259" key="18">
    <source>
        <dbReference type="PROSITE" id="PS50112"/>
    </source>
</evidence>
<keyword evidence="21" id="KW-1185">Reference proteome</keyword>
<dbReference type="Pfam" id="PF00072">
    <property type="entry name" value="Response_reg"/>
    <property type="match status" value="1"/>
</dbReference>
<dbReference type="InterPro" id="IPR013655">
    <property type="entry name" value="PAS_fold_3"/>
</dbReference>
<dbReference type="InterPro" id="IPR000700">
    <property type="entry name" value="PAS-assoc_C"/>
</dbReference>
<dbReference type="InterPro" id="IPR005467">
    <property type="entry name" value="His_kinase_dom"/>
</dbReference>
<dbReference type="SUPFAM" id="SSF55785">
    <property type="entry name" value="PYP-like sensor domain (PAS domain)"/>
    <property type="match status" value="3"/>
</dbReference>
<evidence type="ECO:0000256" key="8">
    <source>
        <dbReference type="ARBA" id="ARBA00022777"/>
    </source>
</evidence>
<dbReference type="InterPro" id="IPR035965">
    <property type="entry name" value="PAS-like_dom_sf"/>
</dbReference>
<dbReference type="InterPro" id="IPR004358">
    <property type="entry name" value="Sig_transdc_His_kin-like_C"/>
</dbReference>
<evidence type="ECO:0000256" key="5">
    <source>
        <dbReference type="ARBA" id="ARBA00022553"/>
    </source>
</evidence>
<dbReference type="InterPro" id="IPR013656">
    <property type="entry name" value="PAS_4"/>
</dbReference>
<dbReference type="GO" id="GO:0009927">
    <property type="term" value="F:histidine phosphotransfer kinase activity"/>
    <property type="evidence" value="ECO:0007669"/>
    <property type="project" value="TreeGrafter"/>
</dbReference>
<evidence type="ECO:0000256" key="12">
    <source>
        <dbReference type="ARBA" id="ARBA00023306"/>
    </source>
</evidence>
<protein>
    <recommendedName>
        <fullName evidence="13">Circadian input-output histidine kinase CikA</fullName>
        <ecNumber evidence="4">2.7.13.3</ecNumber>
    </recommendedName>
</protein>
<gene>
    <name evidence="20" type="ORF">M595_0662</name>
</gene>
<dbReference type="OrthoDB" id="502671at2"/>
<dbReference type="CDD" id="cd17546">
    <property type="entry name" value="REC_hyHK_CKI1_RcsC-like"/>
    <property type="match status" value="1"/>
</dbReference>
<keyword evidence="8" id="KW-0418">Kinase</keyword>
<dbReference type="SMART" id="SM00086">
    <property type="entry name" value="PAC"/>
    <property type="match status" value="3"/>
</dbReference>
<feature type="domain" description="PAC" evidence="19">
    <location>
        <begin position="224"/>
        <end position="282"/>
    </location>
</feature>
<dbReference type="EMBL" id="AUZM01000004">
    <property type="protein sequence ID" value="ERT09280.1"/>
    <property type="molecule type" value="Genomic_DNA"/>
</dbReference>
<dbReference type="Pfam" id="PF08447">
    <property type="entry name" value="PAS_3"/>
    <property type="match status" value="1"/>
</dbReference>
<dbReference type="CDD" id="cd00082">
    <property type="entry name" value="HisKA"/>
    <property type="match status" value="1"/>
</dbReference>
<feature type="domain" description="Response regulatory" evidence="17">
    <location>
        <begin position="670"/>
        <end position="786"/>
    </location>
</feature>
<accession>U7QQ83</accession>